<evidence type="ECO:0000256" key="1">
    <source>
        <dbReference type="ARBA" id="ARBA00004141"/>
    </source>
</evidence>
<evidence type="ECO:0000313" key="7">
    <source>
        <dbReference type="EMBL" id="KAK7267685.1"/>
    </source>
</evidence>
<comment type="subcellular location">
    <subcellularLocation>
        <location evidence="1">Membrane</location>
        <topology evidence="1">Multi-pass membrane protein</topology>
    </subcellularLocation>
</comment>
<dbReference type="GO" id="GO:0016020">
    <property type="term" value="C:membrane"/>
    <property type="evidence" value="ECO:0007669"/>
    <property type="project" value="UniProtKB-SubCell"/>
</dbReference>
<gene>
    <name evidence="7" type="ORF">RIF29_20363</name>
</gene>
<name>A0AAN9I8L8_CROPI</name>
<dbReference type="PANTHER" id="PTHR11654">
    <property type="entry name" value="OLIGOPEPTIDE TRANSPORTER-RELATED"/>
    <property type="match status" value="1"/>
</dbReference>
<dbReference type="InterPro" id="IPR000109">
    <property type="entry name" value="POT_fam"/>
</dbReference>
<evidence type="ECO:0000256" key="3">
    <source>
        <dbReference type="ARBA" id="ARBA00022692"/>
    </source>
</evidence>
<dbReference type="EMBL" id="JAYWIO010000004">
    <property type="protein sequence ID" value="KAK7267685.1"/>
    <property type="molecule type" value="Genomic_DNA"/>
</dbReference>
<dbReference type="Pfam" id="PF00854">
    <property type="entry name" value="PTR2"/>
    <property type="match status" value="1"/>
</dbReference>
<feature type="transmembrane region" description="Helical" evidence="6">
    <location>
        <begin position="110"/>
        <end position="133"/>
    </location>
</feature>
<dbReference type="Proteomes" id="UP001372338">
    <property type="component" value="Unassembled WGS sequence"/>
</dbReference>
<evidence type="ECO:0000256" key="6">
    <source>
        <dbReference type="SAM" id="Phobius"/>
    </source>
</evidence>
<protein>
    <submittedName>
        <fullName evidence="7">Uncharacterized protein</fullName>
    </submittedName>
</protein>
<reference evidence="7 8" key="1">
    <citation type="submission" date="2024-01" db="EMBL/GenBank/DDBJ databases">
        <title>The genomes of 5 underutilized Papilionoideae crops provide insights into root nodulation and disease resistanc.</title>
        <authorList>
            <person name="Yuan L."/>
        </authorList>
    </citation>
    <scope>NUCLEOTIDE SEQUENCE [LARGE SCALE GENOMIC DNA]</scope>
    <source>
        <strain evidence="7">ZHUSHIDOU_FW_LH</strain>
        <tissue evidence="7">Leaf</tissue>
    </source>
</reference>
<dbReference type="InterPro" id="IPR036259">
    <property type="entry name" value="MFS_trans_sf"/>
</dbReference>
<comment type="caution">
    <text evidence="7">The sequence shown here is derived from an EMBL/GenBank/DDBJ whole genome shotgun (WGS) entry which is preliminary data.</text>
</comment>
<keyword evidence="3 6" id="KW-0812">Transmembrane</keyword>
<evidence type="ECO:0000256" key="2">
    <source>
        <dbReference type="ARBA" id="ARBA00005982"/>
    </source>
</evidence>
<comment type="similarity">
    <text evidence="2">Belongs to the major facilitator superfamily. Proton-dependent oligopeptide transporter (POT/PTR) (TC 2.A.17) family.</text>
</comment>
<keyword evidence="5 6" id="KW-0472">Membrane</keyword>
<evidence type="ECO:0000256" key="5">
    <source>
        <dbReference type="ARBA" id="ARBA00023136"/>
    </source>
</evidence>
<keyword evidence="4 6" id="KW-1133">Transmembrane helix</keyword>
<dbReference type="Gene3D" id="1.20.1250.20">
    <property type="entry name" value="MFS general substrate transporter like domains"/>
    <property type="match status" value="1"/>
</dbReference>
<sequence length="136" mass="15413">MQLSVVIYDRVFVPSIWRYTNNPRGITMLQRLGIGLMIHIIIMLTACLAERKRLSVARKNNLLGQHDTFPLTIFILLPQFALTGIADTFVDVAKLEFFYDQAPESMKSLGTSYFTTSQAIGNFFSTFLLSYVAHVT</sequence>
<evidence type="ECO:0000313" key="8">
    <source>
        <dbReference type="Proteomes" id="UP001372338"/>
    </source>
</evidence>
<keyword evidence="8" id="KW-1185">Reference proteome</keyword>
<proteinExistence type="inferred from homology"/>
<dbReference type="AlphaFoldDB" id="A0AAN9I8L8"/>
<organism evidence="7 8">
    <name type="scientific">Crotalaria pallida</name>
    <name type="common">Smooth rattlebox</name>
    <name type="synonym">Crotalaria striata</name>
    <dbReference type="NCBI Taxonomy" id="3830"/>
    <lineage>
        <taxon>Eukaryota</taxon>
        <taxon>Viridiplantae</taxon>
        <taxon>Streptophyta</taxon>
        <taxon>Embryophyta</taxon>
        <taxon>Tracheophyta</taxon>
        <taxon>Spermatophyta</taxon>
        <taxon>Magnoliopsida</taxon>
        <taxon>eudicotyledons</taxon>
        <taxon>Gunneridae</taxon>
        <taxon>Pentapetalae</taxon>
        <taxon>rosids</taxon>
        <taxon>fabids</taxon>
        <taxon>Fabales</taxon>
        <taxon>Fabaceae</taxon>
        <taxon>Papilionoideae</taxon>
        <taxon>50 kb inversion clade</taxon>
        <taxon>genistoids sensu lato</taxon>
        <taxon>core genistoids</taxon>
        <taxon>Crotalarieae</taxon>
        <taxon>Crotalaria</taxon>
    </lineage>
</organism>
<feature type="transmembrane region" description="Helical" evidence="6">
    <location>
        <begin position="69"/>
        <end position="90"/>
    </location>
</feature>
<accession>A0AAN9I8L8</accession>
<dbReference type="GO" id="GO:0022857">
    <property type="term" value="F:transmembrane transporter activity"/>
    <property type="evidence" value="ECO:0007669"/>
    <property type="project" value="InterPro"/>
</dbReference>
<evidence type="ECO:0000256" key="4">
    <source>
        <dbReference type="ARBA" id="ARBA00022989"/>
    </source>
</evidence>
<feature type="transmembrane region" description="Helical" evidence="6">
    <location>
        <begin position="28"/>
        <end position="49"/>
    </location>
</feature>